<evidence type="ECO:0000256" key="4">
    <source>
        <dbReference type="ARBA" id="ARBA00022475"/>
    </source>
</evidence>
<reference evidence="9 10" key="1">
    <citation type="submission" date="2024-04" db="EMBL/GenBank/DDBJ databases">
        <title>Novel species of the genus Ideonella isolated from streams.</title>
        <authorList>
            <person name="Lu H."/>
        </authorList>
    </citation>
    <scope>NUCLEOTIDE SEQUENCE [LARGE SCALE GENOMIC DNA]</scope>
    <source>
        <strain evidence="9 10">BYS139W</strain>
    </source>
</reference>
<comment type="similarity">
    <text evidence="2">Belongs to the CorA metal ion transporter (MIT) (TC 1.A.35) family.</text>
</comment>
<dbReference type="Pfam" id="PF01544">
    <property type="entry name" value="CorA"/>
    <property type="match status" value="1"/>
</dbReference>
<evidence type="ECO:0000256" key="1">
    <source>
        <dbReference type="ARBA" id="ARBA00004651"/>
    </source>
</evidence>
<evidence type="ECO:0000256" key="7">
    <source>
        <dbReference type="ARBA" id="ARBA00023136"/>
    </source>
</evidence>
<keyword evidence="7 8" id="KW-0472">Membrane</keyword>
<comment type="subcellular location">
    <subcellularLocation>
        <location evidence="1">Cell membrane</location>
        <topology evidence="1">Multi-pass membrane protein</topology>
    </subcellularLocation>
</comment>
<keyword evidence="3" id="KW-0813">Transport</keyword>
<dbReference type="PANTHER" id="PTHR46494">
    <property type="entry name" value="CORA FAMILY METAL ION TRANSPORTER (EUROFUNG)"/>
    <property type="match status" value="1"/>
</dbReference>
<evidence type="ECO:0000256" key="8">
    <source>
        <dbReference type="SAM" id="Phobius"/>
    </source>
</evidence>
<dbReference type="PANTHER" id="PTHR46494:SF1">
    <property type="entry name" value="CORA FAMILY METAL ION TRANSPORTER (EUROFUNG)"/>
    <property type="match status" value="1"/>
</dbReference>
<dbReference type="Gene3D" id="1.20.58.340">
    <property type="entry name" value="Magnesium transport protein CorA, transmembrane region"/>
    <property type="match status" value="2"/>
</dbReference>
<dbReference type="InterPro" id="IPR045861">
    <property type="entry name" value="CorA_cytoplasmic_dom"/>
</dbReference>
<organism evidence="9 10">
    <name type="scientific">Pseudaquabacterium rugosum</name>
    <dbReference type="NCBI Taxonomy" id="2984194"/>
    <lineage>
        <taxon>Bacteria</taxon>
        <taxon>Pseudomonadati</taxon>
        <taxon>Pseudomonadota</taxon>
        <taxon>Betaproteobacteria</taxon>
        <taxon>Burkholderiales</taxon>
        <taxon>Sphaerotilaceae</taxon>
        <taxon>Pseudaquabacterium</taxon>
    </lineage>
</organism>
<dbReference type="SUPFAM" id="SSF143865">
    <property type="entry name" value="CorA soluble domain-like"/>
    <property type="match status" value="1"/>
</dbReference>
<dbReference type="InterPro" id="IPR002523">
    <property type="entry name" value="MgTranspt_CorA/ZnTranspt_ZntB"/>
</dbReference>
<dbReference type="InterPro" id="IPR045863">
    <property type="entry name" value="CorA_TM1_TM2"/>
</dbReference>
<keyword evidence="6 8" id="KW-1133">Transmembrane helix</keyword>
<evidence type="ECO:0000256" key="6">
    <source>
        <dbReference type="ARBA" id="ARBA00022989"/>
    </source>
</evidence>
<comment type="caution">
    <text evidence="9">The sequence shown here is derived from an EMBL/GenBank/DDBJ whole genome shotgun (WGS) entry which is preliminary data.</text>
</comment>
<keyword evidence="10" id="KW-1185">Reference proteome</keyword>
<dbReference type="Proteomes" id="UP001368500">
    <property type="component" value="Unassembled WGS sequence"/>
</dbReference>
<dbReference type="EMBL" id="JBBUTF010000001">
    <property type="protein sequence ID" value="MEK8024451.1"/>
    <property type="molecule type" value="Genomic_DNA"/>
</dbReference>
<evidence type="ECO:0000256" key="2">
    <source>
        <dbReference type="ARBA" id="ARBA00009765"/>
    </source>
</evidence>
<name>A0ABU9B4A3_9BURK</name>
<proteinExistence type="inferred from homology"/>
<evidence type="ECO:0000256" key="3">
    <source>
        <dbReference type="ARBA" id="ARBA00022448"/>
    </source>
</evidence>
<evidence type="ECO:0000256" key="5">
    <source>
        <dbReference type="ARBA" id="ARBA00022692"/>
    </source>
</evidence>
<accession>A0ABU9B4A3</accession>
<gene>
    <name evidence="9" type="ORF">AACH11_00515</name>
</gene>
<evidence type="ECO:0000313" key="10">
    <source>
        <dbReference type="Proteomes" id="UP001368500"/>
    </source>
</evidence>
<feature type="transmembrane region" description="Helical" evidence="8">
    <location>
        <begin position="336"/>
        <end position="357"/>
    </location>
</feature>
<feature type="transmembrane region" description="Helical" evidence="8">
    <location>
        <begin position="305"/>
        <end position="324"/>
    </location>
</feature>
<keyword evidence="5 8" id="KW-0812">Transmembrane</keyword>
<dbReference type="CDD" id="cd12822">
    <property type="entry name" value="TmCorA-like"/>
    <property type="match status" value="1"/>
</dbReference>
<sequence>MRLFHIHGDHFDALPEVLPEALPAQGFLWIGCTRREFELKAPSLQMLLQRLAVGPLVDLHVSDLLNNQLPSHFDYTSWYDLLVFRRLAAAPGSASLFVDEEHGTTASARRALSAIDTSPVGFAVFDRVLLTVHPADCAVLDHFAQRLSTMASSADGRGSARLPANPADLMLRMVNHMVDSYLDLRRLLTRQLGYLQQQLLDPKSHFSDWQILLDSRNTLHQLEDICEDQRAAVQEWIDALDDWPDDDDAMPRRERELLRVRSRDVLEHIERVLGHVRRLEASAEAAVQMHFSALGHRTNDIMRTLTVLTAVFLPLNLITGFFGMNFDDLPLIHASIGAWIALLMMVVIAVGLGGYFWRKRYLGSPRR</sequence>
<protein>
    <submittedName>
        <fullName evidence="9">Magnesium transporter CorA family protein</fullName>
    </submittedName>
</protein>
<dbReference type="PROSITE" id="PS51257">
    <property type="entry name" value="PROKAR_LIPOPROTEIN"/>
    <property type="match status" value="1"/>
</dbReference>
<dbReference type="SUPFAM" id="SSF144083">
    <property type="entry name" value="Magnesium transport protein CorA, transmembrane region"/>
    <property type="match status" value="1"/>
</dbReference>
<keyword evidence="4" id="KW-1003">Cell membrane</keyword>
<evidence type="ECO:0000313" key="9">
    <source>
        <dbReference type="EMBL" id="MEK8024451.1"/>
    </source>
</evidence>
<dbReference type="RefSeq" id="WP_341372235.1">
    <property type="nucleotide sequence ID" value="NZ_JBBUTF010000001.1"/>
</dbReference>